<dbReference type="InterPro" id="IPR017039">
    <property type="entry name" value="Virul_fac_BrkB"/>
</dbReference>
<dbReference type="AlphaFoldDB" id="A0A939PIZ6"/>
<feature type="transmembrane region" description="Helical" evidence="6">
    <location>
        <begin position="108"/>
        <end position="128"/>
    </location>
</feature>
<accession>A0A939PIZ6</accession>
<dbReference type="RefSeq" id="WP_208261054.1">
    <property type="nucleotide sequence ID" value="NZ_JAGEOJ010000018.1"/>
</dbReference>
<evidence type="ECO:0000256" key="4">
    <source>
        <dbReference type="ARBA" id="ARBA00022989"/>
    </source>
</evidence>
<evidence type="ECO:0000313" key="8">
    <source>
        <dbReference type="Proteomes" id="UP000669179"/>
    </source>
</evidence>
<evidence type="ECO:0000256" key="2">
    <source>
        <dbReference type="ARBA" id="ARBA00022475"/>
    </source>
</evidence>
<keyword evidence="8" id="KW-1185">Reference proteome</keyword>
<feature type="transmembrane region" description="Helical" evidence="6">
    <location>
        <begin position="50"/>
        <end position="72"/>
    </location>
</feature>
<evidence type="ECO:0000256" key="6">
    <source>
        <dbReference type="SAM" id="Phobius"/>
    </source>
</evidence>
<dbReference type="PANTHER" id="PTHR30213:SF1">
    <property type="entry name" value="INNER MEMBRANE PROTEIN YHJD"/>
    <property type="match status" value="1"/>
</dbReference>
<evidence type="ECO:0000256" key="1">
    <source>
        <dbReference type="ARBA" id="ARBA00004651"/>
    </source>
</evidence>
<gene>
    <name evidence="7" type="ORF">J4573_38535</name>
</gene>
<comment type="subcellular location">
    <subcellularLocation>
        <location evidence="1">Cell membrane</location>
        <topology evidence="1">Multi-pass membrane protein</topology>
    </subcellularLocation>
</comment>
<dbReference type="Proteomes" id="UP000669179">
    <property type="component" value="Unassembled WGS sequence"/>
</dbReference>
<reference evidence="7" key="1">
    <citation type="submission" date="2021-03" db="EMBL/GenBank/DDBJ databases">
        <authorList>
            <person name="Kanchanasin P."/>
            <person name="Saeng-In P."/>
            <person name="Phongsopitanun W."/>
            <person name="Yuki M."/>
            <person name="Kudo T."/>
            <person name="Ohkuma M."/>
            <person name="Tanasupawat S."/>
        </authorList>
    </citation>
    <scope>NUCLEOTIDE SEQUENCE</scope>
    <source>
        <strain evidence="7">GKU 128</strain>
    </source>
</reference>
<dbReference type="Pfam" id="PF03631">
    <property type="entry name" value="Virul_fac_BrkB"/>
    <property type="match status" value="1"/>
</dbReference>
<keyword evidence="5 6" id="KW-0472">Membrane</keyword>
<keyword evidence="3 6" id="KW-0812">Transmembrane</keyword>
<feature type="transmembrane region" description="Helical" evidence="6">
    <location>
        <begin position="261"/>
        <end position="277"/>
    </location>
</feature>
<name>A0A939PIZ6_9ACTN</name>
<dbReference type="EMBL" id="JAGEOJ010000018">
    <property type="protein sequence ID" value="MBO2453043.1"/>
    <property type="molecule type" value="Genomic_DNA"/>
</dbReference>
<dbReference type="PANTHER" id="PTHR30213">
    <property type="entry name" value="INNER MEMBRANE PROTEIN YHJD"/>
    <property type="match status" value="1"/>
</dbReference>
<feature type="transmembrane region" description="Helical" evidence="6">
    <location>
        <begin position="233"/>
        <end position="255"/>
    </location>
</feature>
<comment type="caution">
    <text evidence="7">The sequence shown here is derived from an EMBL/GenBank/DDBJ whole genome shotgun (WGS) entry which is preliminary data.</text>
</comment>
<dbReference type="GO" id="GO:0005886">
    <property type="term" value="C:plasma membrane"/>
    <property type="evidence" value="ECO:0007669"/>
    <property type="project" value="UniProtKB-SubCell"/>
</dbReference>
<keyword evidence="4 6" id="KW-1133">Transmembrane helix</keyword>
<keyword evidence="2" id="KW-1003">Cell membrane</keyword>
<sequence length="317" mass="34154">MISERVAAWQARAERLQERALERPRLRCAYDTYQRYYAVGMHHVAGSVTYFGILTLLPVLALLLLLASNIVVDHPGLRTESNQAVAQALGLDVDLGGKFFSAQARASIQAILAVLGVTGFVYAGRYWVDAYRRALRTIWNDPVPLTLSNFVWRYMRDMLVFTLVALSVIVLLALAILATNAPYRLMAADGHGLSTWAVVTARIAAGIATAAWAAFISAALYHRLGRAPRTAAVRHASIMAGVALAGLVLVGLYLLKYAFTNTVYGIVVAMIGLMLWVSGTVRMTLSLGVWAAMTDGTGTGSGTAAPEPPDVVTTTRS</sequence>
<proteinExistence type="predicted"/>
<feature type="transmembrane region" description="Helical" evidence="6">
    <location>
        <begin position="158"/>
        <end position="179"/>
    </location>
</feature>
<organism evidence="7 8">
    <name type="scientific">Actinomadura barringtoniae</name>
    <dbReference type="NCBI Taxonomy" id="1427535"/>
    <lineage>
        <taxon>Bacteria</taxon>
        <taxon>Bacillati</taxon>
        <taxon>Actinomycetota</taxon>
        <taxon>Actinomycetes</taxon>
        <taxon>Streptosporangiales</taxon>
        <taxon>Thermomonosporaceae</taxon>
        <taxon>Actinomadura</taxon>
    </lineage>
</organism>
<evidence type="ECO:0000256" key="5">
    <source>
        <dbReference type="ARBA" id="ARBA00023136"/>
    </source>
</evidence>
<protein>
    <submittedName>
        <fullName evidence="7">YihY/virulence factor BrkB family protein</fullName>
    </submittedName>
</protein>
<feature type="transmembrane region" description="Helical" evidence="6">
    <location>
        <begin position="199"/>
        <end position="221"/>
    </location>
</feature>
<evidence type="ECO:0000256" key="3">
    <source>
        <dbReference type="ARBA" id="ARBA00022692"/>
    </source>
</evidence>
<evidence type="ECO:0000313" key="7">
    <source>
        <dbReference type="EMBL" id="MBO2453043.1"/>
    </source>
</evidence>